<name>A0A816Q9N0_9BILA</name>
<proteinExistence type="predicted"/>
<dbReference type="AlphaFoldDB" id="A0A816Q9N0"/>
<organism evidence="2 3">
    <name type="scientific">Rotaria magnacalcarata</name>
    <dbReference type="NCBI Taxonomy" id="392030"/>
    <lineage>
        <taxon>Eukaryota</taxon>
        <taxon>Metazoa</taxon>
        <taxon>Spiralia</taxon>
        <taxon>Gnathifera</taxon>
        <taxon>Rotifera</taxon>
        <taxon>Eurotatoria</taxon>
        <taxon>Bdelloidea</taxon>
        <taxon>Philodinida</taxon>
        <taxon>Philodinidae</taxon>
        <taxon>Rotaria</taxon>
    </lineage>
</organism>
<comment type="caution">
    <text evidence="2">The sequence shown here is derived from an EMBL/GenBank/DDBJ whole genome shotgun (WGS) entry which is preliminary data.</text>
</comment>
<accession>A0A816Q9N0</accession>
<feature type="region of interest" description="Disordered" evidence="1">
    <location>
        <begin position="114"/>
        <end position="145"/>
    </location>
</feature>
<evidence type="ECO:0000313" key="2">
    <source>
        <dbReference type="EMBL" id="CAF2057787.1"/>
    </source>
</evidence>
<dbReference type="EMBL" id="CAJNRG010003456">
    <property type="protein sequence ID" value="CAF2057787.1"/>
    <property type="molecule type" value="Genomic_DNA"/>
</dbReference>
<sequence>MVNETTPAFGKPIKVHHSHLRPWIPRPNYLAKFDLGARPNYLARFDLGGKIFPPPPNLNQVIPRCHYYKMYGNPSRMSTNSFPGFLPATPSVQPVAPGGNLAIPSIVENVVEPLNGTDGGNLPQGAPQPQPITEGEATSSTPLNLNLAPPRLFESPILETFSDSSSEDSNPFEGFPLIDSSTERTLSRMENLLVSPEKINSSLLNRNSLIKPINLNHPIPSVSPIVENNASEPTTPPPNIIVEETPIACNEPIVMPDVVIIDPVPVVTHIEPIANNISNNTVRGSSRIPVLSPVLNPTITRLRTSSIKPKGFYKS</sequence>
<reference evidence="2" key="1">
    <citation type="submission" date="2021-02" db="EMBL/GenBank/DDBJ databases">
        <authorList>
            <person name="Nowell W R."/>
        </authorList>
    </citation>
    <scope>NUCLEOTIDE SEQUENCE</scope>
</reference>
<protein>
    <submittedName>
        <fullName evidence="2">Uncharacterized protein</fullName>
    </submittedName>
</protein>
<dbReference type="Proteomes" id="UP000663887">
    <property type="component" value="Unassembled WGS sequence"/>
</dbReference>
<evidence type="ECO:0000256" key="1">
    <source>
        <dbReference type="SAM" id="MobiDB-lite"/>
    </source>
</evidence>
<gene>
    <name evidence="2" type="ORF">XDN619_LOCUS10030</name>
</gene>
<evidence type="ECO:0000313" key="3">
    <source>
        <dbReference type="Proteomes" id="UP000663887"/>
    </source>
</evidence>